<evidence type="ECO:0000313" key="2">
    <source>
        <dbReference type="EMBL" id="PIU35121.1"/>
    </source>
</evidence>
<evidence type="ECO:0000256" key="1">
    <source>
        <dbReference type="HAMAP-Rule" id="MF_00386"/>
    </source>
</evidence>
<dbReference type="HAMAP" id="MF_00386">
    <property type="entry name" value="UPF0161_YidD"/>
    <property type="match status" value="1"/>
</dbReference>
<comment type="subcellular location">
    <subcellularLocation>
        <location evidence="1">Cell membrane</location>
        <topology evidence="1">Peripheral membrane protein</topology>
        <orientation evidence="1">Cytoplasmic side</orientation>
    </subcellularLocation>
</comment>
<dbReference type="PANTHER" id="PTHR33383:SF1">
    <property type="entry name" value="MEMBRANE PROTEIN INSERTION EFFICIENCY FACTOR-RELATED"/>
    <property type="match status" value="1"/>
</dbReference>
<name>A0A2M6YRF0_9BACT</name>
<dbReference type="SMART" id="SM01234">
    <property type="entry name" value="Haemolytic"/>
    <property type="match status" value="1"/>
</dbReference>
<dbReference type="AlphaFoldDB" id="A0A2M6YRF0"/>
<keyword evidence="1" id="KW-1003">Cell membrane</keyword>
<gene>
    <name evidence="2" type="primary">yidD</name>
    <name evidence="2" type="ORF">COT03_01575</name>
</gene>
<comment type="similarity">
    <text evidence="1">Belongs to the UPF0161 family.</text>
</comment>
<dbReference type="NCBIfam" id="TIGR00278">
    <property type="entry name" value="membrane protein insertion efficiency factor YidD"/>
    <property type="match status" value="1"/>
</dbReference>
<keyword evidence="1" id="KW-0472">Membrane</keyword>
<evidence type="ECO:0000313" key="3">
    <source>
        <dbReference type="Proteomes" id="UP000229502"/>
    </source>
</evidence>
<organism evidence="2 3">
    <name type="scientific">Candidatus Shapirobacteria bacterium CG07_land_8_20_14_0_80_39_18</name>
    <dbReference type="NCBI Taxonomy" id="1974882"/>
    <lineage>
        <taxon>Bacteria</taxon>
        <taxon>Candidatus Shapironibacteriota</taxon>
    </lineage>
</organism>
<comment type="function">
    <text evidence="1">Could be involved in insertion of integral membrane proteins into the membrane.</text>
</comment>
<accession>A0A2M6YRF0</accession>
<sequence>MRKLVLGLIRFYQKYLSFDSGFLRTLFLTDKACRFTPSCSEYTYQAISKYGIILGGWKGVRRILKCNPWNSGGDDPLQ</sequence>
<dbReference type="EMBL" id="PEWZ01000080">
    <property type="protein sequence ID" value="PIU35121.1"/>
    <property type="molecule type" value="Genomic_DNA"/>
</dbReference>
<reference evidence="3" key="1">
    <citation type="submission" date="2017-09" db="EMBL/GenBank/DDBJ databases">
        <title>Depth-based differentiation of microbial function through sediment-hosted aquifers and enrichment of novel symbionts in the deep terrestrial subsurface.</title>
        <authorList>
            <person name="Probst A.J."/>
            <person name="Ladd B."/>
            <person name="Jarett J.K."/>
            <person name="Geller-Mcgrath D.E."/>
            <person name="Sieber C.M.K."/>
            <person name="Emerson J.B."/>
            <person name="Anantharaman K."/>
            <person name="Thomas B.C."/>
            <person name="Malmstrom R."/>
            <person name="Stieglmeier M."/>
            <person name="Klingl A."/>
            <person name="Woyke T."/>
            <person name="Ryan C.M."/>
            <person name="Banfield J.F."/>
        </authorList>
    </citation>
    <scope>NUCLEOTIDE SEQUENCE [LARGE SCALE GENOMIC DNA]</scope>
</reference>
<dbReference type="PANTHER" id="PTHR33383">
    <property type="entry name" value="MEMBRANE PROTEIN INSERTION EFFICIENCY FACTOR-RELATED"/>
    <property type="match status" value="1"/>
</dbReference>
<dbReference type="Proteomes" id="UP000229502">
    <property type="component" value="Unassembled WGS sequence"/>
</dbReference>
<dbReference type="Pfam" id="PF01809">
    <property type="entry name" value="YidD"/>
    <property type="match status" value="1"/>
</dbReference>
<dbReference type="InterPro" id="IPR002696">
    <property type="entry name" value="Membr_insert_effic_factor_YidD"/>
</dbReference>
<dbReference type="GO" id="GO:0005886">
    <property type="term" value="C:plasma membrane"/>
    <property type="evidence" value="ECO:0007669"/>
    <property type="project" value="UniProtKB-SubCell"/>
</dbReference>
<comment type="caution">
    <text evidence="2">The sequence shown here is derived from an EMBL/GenBank/DDBJ whole genome shotgun (WGS) entry which is preliminary data.</text>
</comment>
<protein>
    <recommendedName>
        <fullName evidence="1">Putative membrane protein insertion efficiency factor</fullName>
    </recommendedName>
</protein>
<proteinExistence type="inferred from homology"/>